<name>A0A7W6DFR0_9SPHN</name>
<protein>
    <submittedName>
        <fullName evidence="2">Uncharacterized protein</fullName>
    </submittedName>
</protein>
<gene>
    <name evidence="2" type="ORF">GGR44_002113</name>
</gene>
<evidence type="ECO:0000313" key="3">
    <source>
        <dbReference type="Proteomes" id="UP000552757"/>
    </source>
</evidence>
<evidence type="ECO:0000313" key="2">
    <source>
        <dbReference type="EMBL" id="MBB3982450.1"/>
    </source>
</evidence>
<keyword evidence="3" id="KW-1185">Reference proteome</keyword>
<feature type="region of interest" description="Disordered" evidence="1">
    <location>
        <begin position="1"/>
        <end position="23"/>
    </location>
</feature>
<accession>A0A7W6DFR0</accession>
<dbReference type="EMBL" id="JACIEB010000004">
    <property type="protein sequence ID" value="MBB3982450.1"/>
    <property type="molecule type" value="Genomic_DNA"/>
</dbReference>
<proteinExistence type="predicted"/>
<sequence>MSDFLSRSSEIPPVDRSATRATSPVAAIRAAGAKGSDLDNAPRQGFNRDNAPILVDEELAGAAEYAQMQARIADILAELRDRSDGLNASVAGADAAIRSLMPVPVVIIPPAPADRNELELAVGLAERITRQRAQAIAAHAAIRPGTVEGMLASAA</sequence>
<reference evidence="2 3" key="1">
    <citation type="submission" date="2020-08" db="EMBL/GenBank/DDBJ databases">
        <title>Genomic Encyclopedia of Type Strains, Phase IV (KMG-IV): sequencing the most valuable type-strain genomes for metagenomic binning, comparative biology and taxonomic classification.</title>
        <authorList>
            <person name="Goeker M."/>
        </authorList>
    </citation>
    <scope>NUCLEOTIDE SEQUENCE [LARGE SCALE GENOMIC DNA]</scope>
    <source>
        <strain evidence="2 3">DSM 29348</strain>
    </source>
</reference>
<evidence type="ECO:0000256" key="1">
    <source>
        <dbReference type="SAM" id="MobiDB-lite"/>
    </source>
</evidence>
<comment type="caution">
    <text evidence="2">The sequence shown here is derived from an EMBL/GenBank/DDBJ whole genome shotgun (WGS) entry which is preliminary data.</text>
</comment>
<dbReference type="AlphaFoldDB" id="A0A7W6DFR0"/>
<dbReference type="Proteomes" id="UP000552757">
    <property type="component" value="Unassembled WGS sequence"/>
</dbReference>
<dbReference type="RefSeq" id="WP_183955510.1">
    <property type="nucleotide sequence ID" value="NZ_JACIEB010000004.1"/>
</dbReference>
<organism evidence="2 3">
    <name type="scientific">Sphingobium fontiphilum</name>
    <dbReference type="NCBI Taxonomy" id="944425"/>
    <lineage>
        <taxon>Bacteria</taxon>
        <taxon>Pseudomonadati</taxon>
        <taxon>Pseudomonadota</taxon>
        <taxon>Alphaproteobacteria</taxon>
        <taxon>Sphingomonadales</taxon>
        <taxon>Sphingomonadaceae</taxon>
        <taxon>Sphingobium</taxon>
    </lineage>
</organism>